<evidence type="ECO:0000313" key="2">
    <source>
        <dbReference type="Proteomes" id="UP001064048"/>
    </source>
</evidence>
<dbReference type="Proteomes" id="UP001064048">
    <property type="component" value="Chromosome 2"/>
</dbReference>
<sequence length="326" mass="35861">MHSFGYMLGLLIVGPLSDRCGRKALLVVTAVLGAICGLTRSFITNYWLYISVEFLEALIGDPCSPAYMLDESPRWLLIKGRKDAAVSILESAANTNKIKLDAEELDNIYYEEEKGASFGKVLVDTFKSKTMLKRFFVCSVWWIASTFVNHGLTINSVALQGNKYINYALTSIIDVPGHVIVTLILLKFKRKVPLVITFVACAVLCVCQPYVSGGKLMSSFFFTITYIFTSELFPTYTRNSMHALCSSVGRIGSILAPQTPLLLAYWSGLPATVFGLVSLTAGLLTLLVPDTADNSLPDTVFQAEILEQPLEIGKNQLGNRKESSKL</sequence>
<protein>
    <submittedName>
        <fullName evidence="1">Uncharacterized protein</fullName>
    </submittedName>
</protein>
<proteinExistence type="predicted"/>
<accession>A0ACC0KUP7</accession>
<organism evidence="1 2">
    <name type="scientific">Choristoneura fumiferana</name>
    <name type="common">Spruce budworm moth</name>
    <name type="synonym">Archips fumiferana</name>
    <dbReference type="NCBI Taxonomy" id="7141"/>
    <lineage>
        <taxon>Eukaryota</taxon>
        <taxon>Metazoa</taxon>
        <taxon>Ecdysozoa</taxon>
        <taxon>Arthropoda</taxon>
        <taxon>Hexapoda</taxon>
        <taxon>Insecta</taxon>
        <taxon>Pterygota</taxon>
        <taxon>Neoptera</taxon>
        <taxon>Endopterygota</taxon>
        <taxon>Lepidoptera</taxon>
        <taxon>Glossata</taxon>
        <taxon>Ditrysia</taxon>
        <taxon>Tortricoidea</taxon>
        <taxon>Tortricidae</taxon>
        <taxon>Tortricinae</taxon>
        <taxon>Choristoneura</taxon>
    </lineage>
</organism>
<evidence type="ECO:0000313" key="1">
    <source>
        <dbReference type="EMBL" id="KAI8439892.1"/>
    </source>
</evidence>
<name>A0ACC0KUP7_CHOFU</name>
<dbReference type="EMBL" id="CM046102">
    <property type="protein sequence ID" value="KAI8439892.1"/>
    <property type="molecule type" value="Genomic_DNA"/>
</dbReference>
<comment type="caution">
    <text evidence="1">The sequence shown here is derived from an EMBL/GenBank/DDBJ whole genome shotgun (WGS) entry which is preliminary data.</text>
</comment>
<gene>
    <name evidence="1" type="ORF">MSG28_001355</name>
</gene>
<reference evidence="1 2" key="1">
    <citation type="journal article" date="2022" name="Genome Biol. Evol.">
        <title>The Spruce Budworm Genome: Reconstructing the Evolutionary History of Antifreeze Proteins.</title>
        <authorList>
            <person name="Beliveau C."/>
            <person name="Gagne P."/>
            <person name="Picq S."/>
            <person name="Vernygora O."/>
            <person name="Keeling C.I."/>
            <person name="Pinkney K."/>
            <person name="Doucet D."/>
            <person name="Wen F."/>
            <person name="Johnston J.S."/>
            <person name="Maaroufi H."/>
            <person name="Boyle B."/>
            <person name="Laroche J."/>
            <person name="Dewar K."/>
            <person name="Juretic N."/>
            <person name="Blackburn G."/>
            <person name="Nisole A."/>
            <person name="Brunet B."/>
            <person name="Brandao M."/>
            <person name="Lumley L."/>
            <person name="Duan J."/>
            <person name="Quan G."/>
            <person name="Lucarotti C.J."/>
            <person name="Roe A.D."/>
            <person name="Sperling F.A.H."/>
            <person name="Levesque R.C."/>
            <person name="Cusson M."/>
        </authorList>
    </citation>
    <scope>NUCLEOTIDE SEQUENCE [LARGE SCALE GENOMIC DNA]</scope>
    <source>
        <strain evidence="1">Glfc:IPQL:Cfum</strain>
    </source>
</reference>
<keyword evidence="2" id="KW-1185">Reference proteome</keyword>